<keyword evidence="3" id="KW-0966">Cell projection</keyword>
<keyword evidence="3" id="KW-0969">Cilium</keyword>
<dbReference type="InterPro" id="IPR021136">
    <property type="entry name" value="Flagellar_hook_control-like_C"/>
</dbReference>
<accession>A0A7W9U5H7</accession>
<feature type="compositionally biased region" description="Low complexity" evidence="1">
    <location>
        <begin position="362"/>
        <end position="379"/>
    </location>
</feature>
<dbReference type="AlphaFoldDB" id="A0A7W9U5H7"/>
<feature type="domain" description="Flagellar hook-length control protein-like C-terminal" evidence="2">
    <location>
        <begin position="280"/>
        <end position="358"/>
    </location>
</feature>
<gene>
    <name evidence="3" type="ORF">HD842_000104</name>
</gene>
<sequence length="410" mass="40956">MNTAMNTAGNALGKLTTVAGNDAPSAAGTGAPQALSGDAAVKPDALPAGAGAAPTGAPGQAPATHPAALPFGHWVALDSAREADVATPEIVTADADAVPHDDAAPALDAAAPDHAEAIEQTVAPETMLAAMAPTMVPMMMPVTLPAMMLAMRDAHRGNGESAVPAAGSADASPAIQVSGAAPALPPGAAGVRATPAPAELPPVAAAPAMARPEQAAAAAPVAARTFEQTAPESVDATPITPGAAVNATASQTANARGADSIVLAGPPTAWRQNLHEALGERLQLQLGRNIDQATIRLEPPMLGRIDIAIRHSGGNLEIHIAASNSDVLRQLNAVSDSLRSDLAGRQYSSVSVNVSDVPRMQASAQTGGQTPGQGQADAQGRSRQDQEQARTPGRALQDEAAAGATLFSMN</sequence>
<comment type="caution">
    <text evidence="3">The sequence shown here is derived from an EMBL/GenBank/DDBJ whole genome shotgun (WGS) entry which is preliminary data.</text>
</comment>
<feature type="region of interest" description="Disordered" evidence="1">
    <location>
        <begin position="362"/>
        <end position="410"/>
    </location>
</feature>
<reference evidence="3 4" key="1">
    <citation type="submission" date="2020-08" db="EMBL/GenBank/DDBJ databases">
        <title>The Agave Microbiome: Exploring the role of microbial communities in plant adaptations to desert environments.</title>
        <authorList>
            <person name="Partida-Martinez L.P."/>
        </authorList>
    </citation>
    <scope>NUCLEOTIDE SEQUENCE [LARGE SCALE GENOMIC DNA]</scope>
    <source>
        <strain evidence="3 4">AT3.2</strain>
    </source>
</reference>
<dbReference type="Gene3D" id="3.30.750.140">
    <property type="match status" value="1"/>
</dbReference>
<name>A0A7W9U5H7_9BURK</name>
<dbReference type="CDD" id="cd17470">
    <property type="entry name" value="T3SS_Flik_C"/>
    <property type="match status" value="1"/>
</dbReference>
<dbReference type="EMBL" id="JACHBX010000001">
    <property type="protein sequence ID" value="MBB6131993.1"/>
    <property type="molecule type" value="Genomic_DNA"/>
</dbReference>
<organism evidence="3 4">
    <name type="scientific">Massilia aurea</name>
    <dbReference type="NCBI Taxonomy" id="373040"/>
    <lineage>
        <taxon>Bacteria</taxon>
        <taxon>Pseudomonadati</taxon>
        <taxon>Pseudomonadota</taxon>
        <taxon>Betaproteobacteria</taxon>
        <taxon>Burkholderiales</taxon>
        <taxon>Oxalobacteraceae</taxon>
        <taxon>Telluria group</taxon>
        <taxon>Massilia</taxon>
    </lineage>
</organism>
<evidence type="ECO:0000259" key="2">
    <source>
        <dbReference type="Pfam" id="PF02120"/>
    </source>
</evidence>
<dbReference type="Pfam" id="PF02120">
    <property type="entry name" value="Flg_hook"/>
    <property type="match status" value="1"/>
</dbReference>
<keyword evidence="4" id="KW-1185">Reference proteome</keyword>
<feature type="compositionally biased region" description="Low complexity" evidence="1">
    <location>
        <begin position="43"/>
        <end position="65"/>
    </location>
</feature>
<proteinExistence type="predicted"/>
<keyword evidence="3" id="KW-0282">Flagellum</keyword>
<feature type="region of interest" description="Disordered" evidence="1">
    <location>
        <begin position="24"/>
        <end position="65"/>
    </location>
</feature>
<protein>
    <submittedName>
        <fullName evidence="3">Flagellar hook-length control protein FliK</fullName>
    </submittedName>
</protein>
<evidence type="ECO:0000313" key="4">
    <source>
        <dbReference type="Proteomes" id="UP000540787"/>
    </source>
</evidence>
<dbReference type="Proteomes" id="UP000540787">
    <property type="component" value="Unassembled WGS sequence"/>
</dbReference>
<dbReference type="InterPro" id="IPR038610">
    <property type="entry name" value="FliK-like_C_sf"/>
</dbReference>
<evidence type="ECO:0000256" key="1">
    <source>
        <dbReference type="SAM" id="MobiDB-lite"/>
    </source>
</evidence>
<evidence type="ECO:0000313" key="3">
    <source>
        <dbReference type="EMBL" id="MBB6131993.1"/>
    </source>
</evidence>